<dbReference type="InterPro" id="IPR008928">
    <property type="entry name" value="6-hairpin_glycosidase_sf"/>
</dbReference>
<protein>
    <submittedName>
        <fullName evidence="2">Six-hairpin glycosidase</fullName>
    </submittedName>
</protein>
<accession>A0A2I2G856</accession>
<keyword evidence="2" id="KW-0378">Hydrolase</keyword>
<dbReference type="Pfam" id="PF03663">
    <property type="entry name" value="Glyco_hydro_76"/>
    <property type="match status" value="1"/>
</dbReference>
<dbReference type="GeneID" id="36555384"/>
<dbReference type="STRING" id="1392250.A0A2I2G856"/>
<keyword evidence="1" id="KW-0732">Signal</keyword>
<dbReference type="InterPro" id="IPR005198">
    <property type="entry name" value="Glyco_hydro_76"/>
</dbReference>
<feature type="signal peptide" evidence="1">
    <location>
        <begin position="1"/>
        <end position="26"/>
    </location>
</feature>
<name>A0A2I2G856_9EURO</name>
<organism evidence="2 3">
    <name type="scientific">Aspergillus steynii IBT 23096</name>
    <dbReference type="NCBI Taxonomy" id="1392250"/>
    <lineage>
        <taxon>Eukaryota</taxon>
        <taxon>Fungi</taxon>
        <taxon>Dikarya</taxon>
        <taxon>Ascomycota</taxon>
        <taxon>Pezizomycotina</taxon>
        <taxon>Eurotiomycetes</taxon>
        <taxon>Eurotiomycetidae</taxon>
        <taxon>Eurotiales</taxon>
        <taxon>Aspergillaceae</taxon>
        <taxon>Aspergillus</taxon>
        <taxon>Aspergillus subgen. Circumdati</taxon>
    </lineage>
</organism>
<dbReference type="EMBL" id="MSFO01000004">
    <property type="protein sequence ID" value="PLB49066.1"/>
    <property type="molecule type" value="Genomic_DNA"/>
</dbReference>
<dbReference type="GO" id="GO:0005975">
    <property type="term" value="P:carbohydrate metabolic process"/>
    <property type="evidence" value="ECO:0007669"/>
    <property type="project" value="InterPro"/>
</dbReference>
<dbReference type="AlphaFoldDB" id="A0A2I2G856"/>
<evidence type="ECO:0000256" key="1">
    <source>
        <dbReference type="SAM" id="SignalP"/>
    </source>
</evidence>
<dbReference type="VEuPathDB" id="FungiDB:P170DRAFT_426054"/>
<dbReference type="Gene3D" id="1.50.10.20">
    <property type="match status" value="1"/>
</dbReference>
<dbReference type="RefSeq" id="XP_024704368.1">
    <property type="nucleotide sequence ID" value="XM_024847685.1"/>
</dbReference>
<keyword evidence="2" id="KW-0326">Glycosidase</keyword>
<feature type="chain" id="PRO_5014196371" evidence="1">
    <location>
        <begin position="27"/>
        <end position="381"/>
    </location>
</feature>
<dbReference type="SUPFAM" id="SSF48208">
    <property type="entry name" value="Six-hairpin glycosidases"/>
    <property type="match status" value="1"/>
</dbReference>
<reference evidence="2 3" key="1">
    <citation type="submission" date="2016-12" db="EMBL/GenBank/DDBJ databases">
        <title>The genomes of Aspergillus section Nigri reveals drivers in fungal speciation.</title>
        <authorList>
            <consortium name="DOE Joint Genome Institute"/>
            <person name="Vesth T.C."/>
            <person name="Nybo J."/>
            <person name="Theobald S."/>
            <person name="Brandl J."/>
            <person name="Frisvad J.C."/>
            <person name="Nielsen K.F."/>
            <person name="Lyhne E.K."/>
            <person name="Kogle M.E."/>
            <person name="Kuo A."/>
            <person name="Riley R."/>
            <person name="Clum A."/>
            <person name="Nolan M."/>
            <person name="Lipzen A."/>
            <person name="Salamov A."/>
            <person name="Henrissat B."/>
            <person name="Wiebenga A."/>
            <person name="De Vries R.P."/>
            <person name="Grigoriev I.V."/>
            <person name="Mortensen U.H."/>
            <person name="Andersen M.R."/>
            <person name="Baker S.E."/>
        </authorList>
    </citation>
    <scope>NUCLEOTIDE SEQUENCE [LARGE SCALE GENOMIC DNA]</scope>
    <source>
        <strain evidence="2 3">IBT 23096</strain>
    </source>
</reference>
<evidence type="ECO:0000313" key="3">
    <source>
        <dbReference type="Proteomes" id="UP000234275"/>
    </source>
</evidence>
<dbReference type="InterPro" id="IPR053169">
    <property type="entry name" value="MUG_Protein"/>
</dbReference>
<evidence type="ECO:0000313" key="2">
    <source>
        <dbReference type="EMBL" id="PLB49066.1"/>
    </source>
</evidence>
<dbReference type="GO" id="GO:0016798">
    <property type="term" value="F:hydrolase activity, acting on glycosyl bonds"/>
    <property type="evidence" value="ECO:0007669"/>
    <property type="project" value="UniProtKB-KW"/>
</dbReference>
<gene>
    <name evidence="2" type="ORF">P170DRAFT_426054</name>
</gene>
<sequence length="381" mass="41590">MSPAPLTTLLAAAASAPLLFSTGVSAQNATSRAQIAMDVLQTWYNGTSGIWDTCGWWNGANCLTTLADFAIADESVNDAVVGVLGTTFKVATISNPIPERSGDEFYNITDGTQAGSPDAYQWMDGSYDDDAWWALAWIAAYDVTDDDEYLDLAIGIFDRLSHTWPSKCGNGGIDSDYSHVYVNAVTNELFFSVAAHLANRASDSQYYVDWARRQWNWFNATGMINENYTVNDGLTNDCANNGDTIWTYNQGVVIGGLAELHRSVSNSSNSSYLDMAEKIAKASIDELADDNYVIRESCEPDCDANATQFKGIFIRNLKLLHSVAPDDVYEKVIRACADSIWDNDRDEQNQFGINWAGPVSAIDASTHSSAMDALVAAIDED</sequence>
<dbReference type="PANTHER" id="PTHR47791:SF1">
    <property type="entry name" value="ENDO MANNANASE, GH76 FAMILY (EUROFUNG)"/>
    <property type="match status" value="1"/>
</dbReference>
<proteinExistence type="predicted"/>
<dbReference type="PANTHER" id="PTHR47791">
    <property type="entry name" value="MEIOTICALLY UP-REGULATED GENE 191 PROTEIN"/>
    <property type="match status" value="1"/>
</dbReference>
<keyword evidence="3" id="KW-1185">Reference proteome</keyword>
<dbReference type="Proteomes" id="UP000234275">
    <property type="component" value="Unassembled WGS sequence"/>
</dbReference>
<dbReference type="OrthoDB" id="9984024at2759"/>
<comment type="caution">
    <text evidence="2">The sequence shown here is derived from an EMBL/GenBank/DDBJ whole genome shotgun (WGS) entry which is preliminary data.</text>
</comment>